<dbReference type="InParanoid" id="A0A0C3CJC6"/>
<gene>
    <name evidence="1" type="ORF">PILCRDRAFT_2104</name>
</gene>
<name>A0A0C3CJC6_PILCF</name>
<sequence>MLLEWGLEIFEWNGGTPYAILDDERHIIAILAGHPFPMNSVLDDWDNIVMHACATIEAAHEEMHFMKGDHEHHRGPHIGRAFATHEA</sequence>
<dbReference type="AlphaFoldDB" id="A0A0C3CJC6"/>
<accession>A0A0C3CJC6</accession>
<dbReference type="EMBL" id="KN832974">
    <property type="protein sequence ID" value="KIM89817.1"/>
    <property type="molecule type" value="Genomic_DNA"/>
</dbReference>
<reference evidence="1 2" key="1">
    <citation type="submission" date="2014-04" db="EMBL/GenBank/DDBJ databases">
        <authorList>
            <consortium name="DOE Joint Genome Institute"/>
            <person name="Kuo A."/>
            <person name="Tarkka M."/>
            <person name="Buscot F."/>
            <person name="Kohler A."/>
            <person name="Nagy L.G."/>
            <person name="Floudas D."/>
            <person name="Copeland A."/>
            <person name="Barry K.W."/>
            <person name="Cichocki N."/>
            <person name="Veneault-Fourrey C."/>
            <person name="LaButti K."/>
            <person name="Lindquist E.A."/>
            <person name="Lipzen A."/>
            <person name="Lundell T."/>
            <person name="Morin E."/>
            <person name="Murat C."/>
            <person name="Sun H."/>
            <person name="Tunlid A."/>
            <person name="Henrissat B."/>
            <person name="Grigoriev I.V."/>
            <person name="Hibbett D.S."/>
            <person name="Martin F."/>
            <person name="Nordberg H.P."/>
            <person name="Cantor M.N."/>
            <person name="Hua S.X."/>
        </authorList>
    </citation>
    <scope>NUCLEOTIDE SEQUENCE [LARGE SCALE GENOMIC DNA]</scope>
    <source>
        <strain evidence="1 2">F 1598</strain>
    </source>
</reference>
<dbReference type="HOGENOM" id="CLU_2484102_0_0_1"/>
<organism evidence="1 2">
    <name type="scientific">Piloderma croceum (strain F 1598)</name>
    <dbReference type="NCBI Taxonomy" id="765440"/>
    <lineage>
        <taxon>Eukaryota</taxon>
        <taxon>Fungi</taxon>
        <taxon>Dikarya</taxon>
        <taxon>Basidiomycota</taxon>
        <taxon>Agaricomycotina</taxon>
        <taxon>Agaricomycetes</taxon>
        <taxon>Agaricomycetidae</taxon>
        <taxon>Atheliales</taxon>
        <taxon>Atheliaceae</taxon>
        <taxon>Piloderma</taxon>
    </lineage>
</organism>
<evidence type="ECO:0000313" key="2">
    <source>
        <dbReference type="Proteomes" id="UP000054166"/>
    </source>
</evidence>
<reference evidence="2" key="2">
    <citation type="submission" date="2015-01" db="EMBL/GenBank/DDBJ databases">
        <title>Evolutionary Origins and Diversification of the Mycorrhizal Mutualists.</title>
        <authorList>
            <consortium name="DOE Joint Genome Institute"/>
            <consortium name="Mycorrhizal Genomics Consortium"/>
            <person name="Kohler A."/>
            <person name="Kuo A."/>
            <person name="Nagy L.G."/>
            <person name="Floudas D."/>
            <person name="Copeland A."/>
            <person name="Barry K.W."/>
            <person name="Cichocki N."/>
            <person name="Veneault-Fourrey C."/>
            <person name="LaButti K."/>
            <person name="Lindquist E.A."/>
            <person name="Lipzen A."/>
            <person name="Lundell T."/>
            <person name="Morin E."/>
            <person name="Murat C."/>
            <person name="Riley R."/>
            <person name="Ohm R."/>
            <person name="Sun H."/>
            <person name="Tunlid A."/>
            <person name="Henrissat B."/>
            <person name="Grigoriev I.V."/>
            <person name="Hibbett D.S."/>
            <person name="Martin F."/>
        </authorList>
    </citation>
    <scope>NUCLEOTIDE SEQUENCE [LARGE SCALE GENOMIC DNA]</scope>
    <source>
        <strain evidence="2">F 1598</strain>
    </source>
</reference>
<proteinExistence type="predicted"/>
<keyword evidence="2" id="KW-1185">Reference proteome</keyword>
<dbReference type="Proteomes" id="UP000054166">
    <property type="component" value="Unassembled WGS sequence"/>
</dbReference>
<protein>
    <submittedName>
        <fullName evidence="1">Uncharacterized protein</fullName>
    </submittedName>
</protein>
<evidence type="ECO:0000313" key="1">
    <source>
        <dbReference type="EMBL" id="KIM89817.1"/>
    </source>
</evidence>